<dbReference type="PANTHER" id="PTHR45772:SF2">
    <property type="entry name" value="ABC TRANSPORTER ATP-BINDING PROTEIN"/>
    <property type="match status" value="1"/>
</dbReference>
<keyword evidence="2" id="KW-1003">Cell membrane</keyword>
<protein>
    <submittedName>
        <fullName evidence="6">ABC transporter ATP-binding protein</fullName>
    </submittedName>
</protein>
<keyword evidence="2" id="KW-0472">Membrane</keyword>
<dbReference type="InterPro" id="IPR027417">
    <property type="entry name" value="P-loop_NTPase"/>
</dbReference>
<dbReference type="RefSeq" id="WP_108621612.1">
    <property type="nucleotide sequence ID" value="NZ_CP028901.1"/>
</dbReference>
<proteinExistence type="predicted"/>
<dbReference type="Proteomes" id="UP000244571">
    <property type="component" value="Chromosome"/>
</dbReference>
<reference evidence="6 7" key="1">
    <citation type="submission" date="2018-04" db="EMBL/GenBank/DDBJ databases">
        <title>Bordetella sp. HZ20 isolated from seawater.</title>
        <authorList>
            <person name="Sun C."/>
        </authorList>
    </citation>
    <scope>NUCLEOTIDE SEQUENCE [LARGE SCALE GENOMIC DNA]</scope>
    <source>
        <strain evidence="6 7">HZ20</strain>
    </source>
</reference>
<dbReference type="InterPro" id="IPR003593">
    <property type="entry name" value="AAA+_ATPase"/>
</dbReference>
<dbReference type="SUPFAM" id="SSF52540">
    <property type="entry name" value="P-loop containing nucleoside triphosphate hydrolases"/>
    <property type="match status" value="1"/>
</dbReference>
<dbReference type="InterPro" id="IPR003439">
    <property type="entry name" value="ABC_transporter-like_ATP-bd"/>
</dbReference>
<dbReference type="InterPro" id="IPR051120">
    <property type="entry name" value="ABC_AA/LPS_Transport"/>
</dbReference>
<dbReference type="CDD" id="cd03219">
    <property type="entry name" value="ABC_Mj1267_LivG_branched"/>
    <property type="match status" value="1"/>
</dbReference>
<organism evidence="6 7">
    <name type="scientific">Orrella marina</name>
    <dbReference type="NCBI Taxonomy" id="2163011"/>
    <lineage>
        <taxon>Bacteria</taxon>
        <taxon>Pseudomonadati</taxon>
        <taxon>Pseudomonadota</taxon>
        <taxon>Betaproteobacteria</taxon>
        <taxon>Burkholderiales</taxon>
        <taxon>Alcaligenaceae</taxon>
        <taxon>Orrella</taxon>
    </lineage>
</organism>
<keyword evidence="1" id="KW-0813">Transport</keyword>
<dbReference type="PANTHER" id="PTHR45772">
    <property type="entry name" value="CONSERVED COMPONENT OF ABC TRANSPORTER FOR NATURAL AMINO ACIDS-RELATED"/>
    <property type="match status" value="1"/>
</dbReference>
<dbReference type="EMBL" id="CP028901">
    <property type="protein sequence ID" value="AWB34196.1"/>
    <property type="molecule type" value="Genomic_DNA"/>
</dbReference>
<dbReference type="KEGG" id="boz:DBV39_11325"/>
<dbReference type="Gene3D" id="3.40.50.300">
    <property type="entry name" value="P-loop containing nucleotide triphosphate hydrolases"/>
    <property type="match status" value="1"/>
</dbReference>
<evidence type="ECO:0000256" key="3">
    <source>
        <dbReference type="ARBA" id="ARBA00022741"/>
    </source>
</evidence>
<dbReference type="OrthoDB" id="9781337at2"/>
<dbReference type="AlphaFoldDB" id="A0A2R4XK80"/>
<dbReference type="PROSITE" id="PS00211">
    <property type="entry name" value="ABC_TRANSPORTER_1"/>
    <property type="match status" value="1"/>
</dbReference>
<dbReference type="Pfam" id="PF12399">
    <property type="entry name" value="BCA_ABC_TP_C"/>
    <property type="match status" value="1"/>
</dbReference>
<evidence type="ECO:0000256" key="1">
    <source>
        <dbReference type="ARBA" id="ARBA00022448"/>
    </source>
</evidence>
<feature type="domain" description="ABC transporter" evidence="5">
    <location>
        <begin position="7"/>
        <end position="248"/>
    </location>
</feature>
<dbReference type="PROSITE" id="PS50893">
    <property type="entry name" value="ABC_TRANSPORTER_2"/>
    <property type="match status" value="1"/>
</dbReference>
<dbReference type="GO" id="GO:0016887">
    <property type="term" value="F:ATP hydrolysis activity"/>
    <property type="evidence" value="ECO:0007669"/>
    <property type="project" value="InterPro"/>
</dbReference>
<dbReference type="SMART" id="SM00382">
    <property type="entry name" value="AAA"/>
    <property type="match status" value="1"/>
</dbReference>
<accession>A0A2R4XK80</accession>
<keyword evidence="7" id="KW-1185">Reference proteome</keyword>
<dbReference type="InterPro" id="IPR032823">
    <property type="entry name" value="BCA_ABC_TP_C"/>
</dbReference>
<dbReference type="Pfam" id="PF00005">
    <property type="entry name" value="ABC_tran"/>
    <property type="match status" value="1"/>
</dbReference>
<dbReference type="GO" id="GO:0005886">
    <property type="term" value="C:plasma membrane"/>
    <property type="evidence" value="ECO:0007669"/>
    <property type="project" value="TreeGrafter"/>
</dbReference>
<sequence>MSAQPVLKVNQLCKRFGAIQVTDRVDLVVNSQEIHALIGPNGAGKTTLISQIAGEVRPDSGSIELHGRSIGGWSMARRARAGISRSYQINSSITAFTALENVLLAVQAHAGHNFHFFRPVLRDRNLVERACMFLDRVGMLGLQNAMVGTLAYGQQRLIEVAMALATEPGLMLLDEPMAGLGPAESERMVELFDNLRGQCAMLLVEHDMDAVFALADRISVLVYGQVLVCDTPAHVKSNPKVREAYLGDEEID</sequence>
<name>A0A2R4XK80_9BURK</name>
<evidence type="ECO:0000313" key="6">
    <source>
        <dbReference type="EMBL" id="AWB34196.1"/>
    </source>
</evidence>
<keyword evidence="4 6" id="KW-0067">ATP-binding</keyword>
<evidence type="ECO:0000259" key="5">
    <source>
        <dbReference type="PROSITE" id="PS50893"/>
    </source>
</evidence>
<dbReference type="GO" id="GO:0005524">
    <property type="term" value="F:ATP binding"/>
    <property type="evidence" value="ECO:0007669"/>
    <property type="project" value="UniProtKB-KW"/>
</dbReference>
<gene>
    <name evidence="6" type="ORF">DBV39_11325</name>
</gene>
<evidence type="ECO:0000256" key="4">
    <source>
        <dbReference type="ARBA" id="ARBA00022840"/>
    </source>
</evidence>
<evidence type="ECO:0000256" key="2">
    <source>
        <dbReference type="ARBA" id="ARBA00022475"/>
    </source>
</evidence>
<dbReference type="InterPro" id="IPR017871">
    <property type="entry name" value="ABC_transporter-like_CS"/>
</dbReference>
<evidence type="ECO:0000313" key="7">
    <source>
        <dbReference type="Proteomes" id="UP000244571"/>
    </source>
</evidence>
<keyword evidence="3" id="KW-0547">Nucleotide-binding</keyword>